<dbReference type="Proteomes" id="UP000062645">
    <property type="component" value="Chromosome"/>
</dbReference>
<dbReference type="EMBL" id="CP012036">
    <property type="protein sequence ID" value="ALF55469.1"/>
    <property type="molecule type" value="Genomic_DNA"/>
</dbReference>
<evidence type="ECO:0000313" key="2">
    <source>
        <dbReference type="Proteomes" id="UP000062645"/>
    </source>
</evidence>
<dbReference type="OrthoDB" id="489140at2"/>
<evidence type="ECO:0008006" key="3">
    <source>
        <dbReference type="Google" id="ProtNLM"/>
    </source>
</evidence>
<dbReference type="PATRIC" id="fig|224013.5.peg.6180"/>
<accession>A0A0M4TXN5</accession>
<name>A0A0M4TXN5_9NOSO</name>
<reference evidence="2" key="1">
    <citation type="submission" date="2015-07" db="EMBL/GenBank/DDBJ databases">
        <title>Genome Of Nitrogen-Fixing Cyanobacterium Nostoc piscinale CENA21 From Solimoes/Amazon River Floodplain Sediments And Comparative Genomics To Uncover Biosynthetic Natural Products Potential.</title>
        <authorList>
            <person name="Leao T.F."/>
            <person name="Leao P.N."/>
            <person name="Guimaraes P.I."/>
            <person name="de Melo A.G.C."/>
            <person name="Ramos R.T.J."/>
            <person name="Silva A."/>
            <person name="Fiore M.F."/>
            <person name="Schneider M.P.C."/>
        </authorList>
    </citation>
    <scope>NUCLEOTIDE SEQUENCE [LARGE SCALE GENOMIC DNA]</scope>
    <source>
        <strain evidence="2">CENA21</strain>
    </source>
</reference>
<proteinExistence type="predicted"/>
<protein>
    <recommendedName>
        <fullName evidence="3">Addiction module component</fullName>
    </recommendedName>
</protein>
<reference evidence="1 2" key="2">
    <citation type="journal article" date="2016" name="Genome Announc.">
        <title>Draft Genome Sequence of the N2-Fixing Cyanobacterium Nostoc piscinale CENA21, Isolated from the Brazilian Amazon Floodplain.</title>
        <authorList>
            <person name="Leao T."/>
            <person name="Guimaraes P.I."/>
            <person name="de Melo A.G."/>
            <person name="Ramos R.T."/>
            <person name="Leao P.N."/>
            <person name="Silva A."/>
            <person name="Fiore M.F."/>
            <person name="Schneider M.P."/>
        </authorList>
    </citation>
    <scope>NUCLEOTIDE SEQUENCE [LARGE SCALE GENOMIC DNA]</scope>
    <source>
        <strain evidence="1 2">CENA21</strain>
    </source>
</reference>
<evidence type="ECO:0000313" key="1">
    <source>
        <dbReference type="EMBL" id="ALF55469.1"/>
    </source>
</evidence>
<keyword evidence="2" id="KW-1185">Reference proteome</keyword>
<sequence length="77" mass="8775">MTELLEYAISRLKTLPADEQDAIAAMILEELEDERRWDEAFASSPDLLAKLASEAMAEYRTGKTQELDPNNRLLSQF</sequence>
<dbReference type="RefSeq" id="WP_062296649.1">
    <property type="nucleotide sequence ID" value="NZ_CP012036.1"/>
</dbReference>
<dbReference type="KEGG" id="npz:ACX27_25790"/>
<gene>
    <name evidence="1" type="ORF">ACX27_25790</name>
</gene>
<organism evidence="1 2">
    <name type="scientific">Nostoc piscinale CENA21</name>
    <dbReference type="NCBI Taxonomy" id="224013"/>
    <lineage>
        <taxon>Bacteria</taxon>
        <taxon>Bacillati</taxon>
        <taxon>Cyanobacteriota</taxon>
        <taxon>Cyanophyceae</taxon>
        <taxon>Nostocales</taxon>
        <taxon>Nostocaceae</taxon>
        <taxon>Nostoc</taxon>
    </lineage>
</organism>
<dbReference type="AlphaFoldDB" id="A0A0M4TXN5"/>
<dbReference type="STRING" id="224013.ACX27_25790"/>